<dbReference type="InterPro" id="IPR045052">
    <property type="entry name" value="Copine"/>
</dbReference>
<keyword evidence="2" id="KW-1185">Reference proteome</keyword>
<protein>
    <submittedName>
        <fullName evidence="1">Copine-9</fullName>
    </submittedName>
</protein>
<dbReference type="PANTHER" id="PTHR10857:SF112">
    <property type="entry name" value="COPINE-9"/>
    <property type="match status" value="1"/>
</dbReference>
<evidence type="ECO:0000313" key="2">
    <source>
        <dbReference type="Proteomes" id="UP001345963"/>
    </source>
</evidence>
<dbReference type="Proteomes" id="UP001345963">
    <property type="component" value="Unassembled WGS sequence"/>
</dbReference>
<feature type="non-terminal residue" evidence="1">
    <location>
        <position position="1"/>
    </location>
</feature>
<dbReference type="EMBL" id="JAHUTI010003005">
    <property type="protein sequence ID" value="MED6233643.1"/>
    <property type="molecule type" value="Genomic_DNA"/>
</dbReference>
<reference evidence="1 2" key="1">
    <citation type="submission" date="2021-07" db="EMBL/GenBank/DDBJ databases">
        <authorList>
            <person name="Palmer J.M."/>
        </authorList>
    </citation>
    <scope>NUCLEOTIDE SEQUENCE [LARGE SCALE GENOMIC DNA]</scope>
    <source>
        <strain evidence="1 2">AT_MEX2019</strain>
        <tissue evidence="1">Muscle</tissue>
    </source>
</reference>
<evidence type="ECO:0000313" key="1">
    <source>
        <dbReference type="EMBL" id="MED6233643.1"/>
    </source>
</evidence>
<name>A0ABU7A6Q3_9TELE</name>
<sequence>GIPGKKCGVIILTAEELSNCRDIATMQLCANKLDKKDFFGKSDPFLVFYRSNEDGT</sequence>
<organism evidence="1 2">
    <name type="scientific">Ataeniobius toweri</name>
    <dbReference type="NCBI Taxonomy" id="208326"/>
    <lineage>
        <taxon>Eukaryota</taxon>
        <taxon>Metazoa</taxon>
        <taxon>Chordata</taxon>
        <taxon>Craniata</taxon>
        <taxon>Vertebrata</taxon>
        <taxon>Euteleostomi</taxon>
        <taxon>Actinopterygii</taxon>
        <taxon>Neopterygii</taxon>
        <taxon>Teleostei</taxon>
        <taxon>Neoteleostei</taxon>
        <taxon>Acanthomorphata</taxon>
        <taxon>Ovalentaria</taxon>
        <taxon>Atherinomorphae</taxon>
        <taxon>Cyprinodontiformes</taxon>
        <taxon>Goodeidae</taxon>
        <taxon>Ataeniobius</taxon>
    </lineage>
</organism>
<gene>
    <name evidence="1" type="primary">CPNE9_2</name>
    <name evidence="1" type="ORF">ATANTOWER_014416</name>
</gene>
<accession>A0ABU7A6Q3</accession>
<comment type="caution">
    <text evidence="1">The sequence shown here is derived from an EMBL/GenBank/DDBJ whole genome shotgun (WGS) entry which is preliminary data.</text>
</comment>
<dbReference type="PANTHER" id="PTHR10857">
    <property type="entry name" value="COPINE"/>
    <property type="match status" value="1"/>
</dbReference>
<proteinExistence type="predicted"/>